<gene>
    <name evidence="3" type="primary">entE</name>
    <name evidence="3" type="ORF">DSCOOX_40380</name>
</gene>
<keyword evidence="4" id="KW-1185">Reference proteome</keyword>
<dbReference type="InterPro" id="IPR050237">
    <property type="entry name" value="ATP-dep_AMP-bd_enzyme"/>
</dbReference>
<dbReference type="Pfam" id="PF00501">
    <property type="entry name" value="AMP-binding"/>
    <property type="match status" value="1"/>
</dbReference>
<sequence>MVDLLSGCVPYKEEDVKKYNELKWWEGLTFGDLLDRAADVHPDKEAFVDRVTRLTYGEAREKVNQLAIGMMDLGIQPKDRVMVQLPNWNEFVFAYFALQKIGAITVLLIDRYRQYEINHLTNITGATYWVVPVKHKKTDYTPIMDDVLKENPGIKKVITVRGERAGEKFESLEGLMAKADMTQENLDRLVQRRPDPMQIAHMGPTGGTTGAPKVVPRSHNSLVTGITYCSRSWEQSNLDINLIAGPIGHDLSFSKGFMGSIITMGKVVLLDSPDNKSICETIQQEKITSIIWVPTLAQRLLQYEDINQYDLTSLQKMHSAGGASHPGMVKDVIDKLNCKFFNGYGGTEGPTTITRINNDLETICGTVGRPTCPYDTYKVIDPFGKEVETGKQGELVLKGPGVFTGYYENPEENKTALNEDGFFKTGDLARIDENGYITLTGRIKEMINRGGESISSTEIEKLITLHPEVAMVAVIPMPDEDMGEKACAYIQPTEGSQLDFDNVIAFLKAQDASVLQLPERIEFIDEMPYTGAQKLDKRTLREDIENKLKTEAQMA</sequence>
<feature type="domain" description="AMP-dependent synthetase/ligase" evidence="1">
    <location>
        <begin position="34"/>
        <end position="407"/>
    </location>
</feature>
<dbReference type="InterPro" id="IPR000873">
    <property type="entry name" value="AMP-dep_synth/lig_dom"/>
</dbReference>
<dbReference type="RefSeq" id="WP_162459040.1">
    <property type="nucleotide sequence ID" value="NZ_AP021879.1"/>
</dbReference>
<dbReference type="EMBL" id="AP021879">
    <property type="protein sequence ID" value="BBO90858.1"/>
    <property type="molecule type" value="Genomic_DNA"/>
</dbReference>
<dbReference type="PANTHER" id="PTHR43767">
    <property type="entry name" value="LONG-CHAIN-FATTY-ACID--COA LIGASE"/>
    <property type="match status" value="1"/>
</dbReference>
<feature type="domain" description="AMP-binding enzyme C-terminal" evidence="2">
    <location>
        <begin position="458"/>
        <end position="534"/>
    </location>
</feature>
<evidence type="ECO:0000259" key="1">
    <source>
        <dbReference type="Pfam" id="PF00501"/>
    </source>
</evidence>
<evidence type="ECO:0000313" key="4">
    <source>
        <dbReference type="Proteomes" id="UP000422108"/>
    </source>
</evidence>
<evidence type="ECO:0000259" key="2">
    <source>
        <dbReference type="Pfam" id="PF13193"/>
    </source>
</evidence>
<evidence type="ECO:0000313" key="3">
    <source>
        <dbReference type="EMBL" id="BBO90858.1"/>
    </source>
</evidence>
<accession>A0A5K8AED9</accession>
<dbReference type="InterPro" id="IPR045851">
    <property type="entry name" value="AMP-bd_C_sf"/>
</dbReference>
<dbReference type="AlphaFoldDB" id="A0A5K8AED9"/>
<protein>
    <submittedName>
        <fullName evidence="3">2,3-dihydroxybenzoate-AMP ligase</fullName>
    </submittedName>
</protein>
<keyword evidence="3" id="KW-0436">Ligase</keyword>
<dbReference type="PROSITE" id="PS00455">
    <property type="entry name" value="AMP_BINDING"/>
    <property type="match status" value="1"/>
</dbReference>
<dbReference type="InterPro" id="IPR042099">
    <property type="entry name" value="ANL_N_sf"/>
</dbReference>
<dbReference type="InterPro" id="IPR020845">
    <property type="entry name" value="AMP-binding_CS"/>
</dbReference>
<dbReference type="Gene3D" id="3.30.300.30">
    <property type="match status" value="1"/>
</dbReference>
<dbReference type="PANTHER" id="PTHR43767:SF1">
    <property type="entry name" value="NONRIBOSOMAL PEPTIDE SYNTHASE PES1 (EUROFUNG)-RELATED"/>
    <property type="match status" value="1"/>
</dbReference>
<dbReference type="SUPFAM" id="SSF56801">
    <property type="entry name" value="Acetyl-CoA synthetase-like"/>
    <property type="match status" value="1"/>
</dbReference>
<dbReference type="Gene3D" id="3.40.50.12780">
    <property type="entry name" value="N-terminal domain of ligase-like"/>
    <property type="match status" value="1"/>
</dbReference>
<dbReference type="GO" id="GO:0016878">
    <property type="term" value="F:acid-thiol ligase activity"/>
    <property type="evidence" value="ECO:0007669"/>
    <property type="project" value="UniProtKB-ARBA"/>
</dbReference>
<organism evidence="3 4">
    <name type="scientific">Desulfosarcina ovata subsp. ovata</name>
    <dbReference type="NCBI Taxonomy" id="2752305"/>
    <lineage>
        <taxon>Bacteria</taxon>
        <taxon>Pseudomonadati</taxon>
        <taxon>Thermodesulfobacteriota</taxon>
        <taxon>Desulfobacteria</taxon>
        <taxon>Desulfobacterales</taxon>
        <taxon>Desulfosarcinaceae</taxon>
        <taxon>Desulfosarcina</taxon>
    </lineage>
</organism>
<dbReference type="Pfam" id="PF13193">
    <property type="entry name" value="AMP-binding_C"/>
    <property type="match status" value="1"/>
</dbReference>
<dbReference type="InterPro" id="IPR025110">
    <property type="entry name" value="AMP-bd_C"/>
</dbReference>
<proteinExistence type="predicted"/>
<dbReference type="Proteomes" id="UP000422108">
    <property type="component" value="Chromosome"/>
</dbReference>
<name>A0A5K8AED9_9BACT</name>
<reference evidence="3 4" key="1">
    <citation type="submission" date="2019-11" db="EMBL/GenBank/DDBJ databases">
        <title>Comparative genomics of hydrocarbon-degrading Desulfosarcina strains.</title>
        <authorList>
            <person name="Watanabe M."/>
            <person name="Kojima H."/>
            <person name="Fukui M."/>
        </authorList>
    </citation>
    <scope>NUCLEOTIDE SEQUENCE [LARGE SCALE GENOMIC DNA]</scope>
    <source>
        <strain evidence="4">oXyS1</strain>
    </source>
</reference>